<keyword evidence="3" id="KW-0158">Chromosome</keyword>
<feature type="coiled-coil region" evidence="8">
    <location>
        <begin position="507"/>
        <end position="534"/>
    </location>
</feature>
<dbReference type="InterPro" id="IPR025977">
    <property type="entry name" value="Cnd3_C"/>
</dbReference>
<proteinExistence type="inferred from homology"/>
<evidence type="ECO:0000256" key="1">
    <source>
        <dbReference type="ARBA" id="ARBA00004286"/>
    </source>
</evidence>
<feature type="compositionally biased region" description="Acidic residues" evidence="9">
    <location>
        <begin position="977"/>
        <end position="1010"/>
    </location>
</feature>
<dbReference type="PANTHER" id="PTHR14418:SF5">
    <property type="entry name" value="CONDENSIN COMPLEX SUBUNIT 3"/>
    <property type="match status" value="1"/>
</dbReference>
<keyword evidence="6" id="KW-0226">DNA condensation</keyword>
<reference evidence="12 13" key="1">
    <citation type="submission" date="2025-05" db="UniProtKB">
        <authorList>
            <consortium name="RefSeq"/>
        </authorList>
    </citation>
    <scope>IDENTIFICATION</scope>
</reference>
<dbReference type="RefSeq" id="XP_014662927.1">
    <property type="nucleotide sequence ID" value="XM_014807441.1"/>
</dbReference>
<organism evidence="11 13">
    <name type="scientific">Priapulus caudatus</name>
    <name type="common">Priapulid worm</name>
    <dbReference type="NCBI Taxonomy" id="37621"/>
    <lineage>
        <taxon>Eukaryota</taxon>
        <taxon>Metazoa</taxon>
        <taxon>Ecdysozoa</taxon>
        <taxon>Scalidophora</taxon>
        <taxon>Priapulida</taxon>
        <taxon>Priapulimorpha</taxon>
        <taxon>Priapulimorphida</taxon>
        <taxon>Priapulidae</taxon>
        <taxon>Priapulus</taxon>
    </lineage>
</organism>
<keyword evidence="8" id="KW-0175">Coiled coil</keyword>
<name>A0ABM1DSK6_PRICU</name>
<evidence type="ECO:0000313" key="12">
    <source>
        <dbReference type="RefSeq" id="XP_014662926.1"/>
    </source>
</evidence>
<evidence type="ECO:0000256" key="3">
    <source>
        <dbReference type="ARBA" id="ARBA00022454"/>
    </source>
</evidence>
<comment type="subcellular location">
    <subcellularLocation>
        <location evidence="1">Chromosome</location>
    </subcellularLocation>
</comment>
<keyword evidence="11" id="KW-1185">Reference proteome</keyword>
<evidence type="ECO:0000256" key="7">
    <source>
        <dbReference type="ARBA" id="ARBA00023306"/>
    </source>
</evidence>
<keyword evidence="7" id="KW-0131">Cell cycle</keyword>
<feature type="region of interest" description="Disordered" evidence="9">
    <location>
        <begin position="957"/>
        <end position="1016"/>
    </location>
</feature>
<evidence type="ECO:0000259" key="10">
    <source>
        <dbReference type="Pfam" id="PF12719"/>
    </source>
</evidence>
<dbReference type="Proteomes" id="UP000695022">
    <property type="component" value="Unplaced"/>
</dbReference>
<keyword evidence="4" id="KW-0132">Cell division</keyword>
<dbReference type="RefSeq" id="XP_014662926.1">
    <property type="nucleotide sequence ID" value="XM_014807440.1"/>
</dbReference>
<evidence type="ECO:0000256" key="9">
    <source>
        <dbReference type="SAM" id="MobiDB-lite"/>
    </source>
</evidence>
<evidence type="ECO:0000256" key="4">
    <source>
        <dbReference type="ARBA" id="ARBA00022618"/>
    </source>
</evidence>
<dbReference type="GeneID" id="106805731"/>
<dbReference type="InterPro" id="IPR027165">
    <property type="entry name" value="CND3"/>
</dbReference>
<evidence type="ECO:0000313" key="11">
    <source>
        <dbReference type="Proteomes" id="UP000695022"/>
    </source>
</evidence>
<feature type="region of interest" description="Disordered" evidence="9">
    <location>
        <begin position="912"/>
        <end position="936"/>
    </location>
</feature>
<sequence>MDPGATVKEVFSKCQHSTQNKAQLQKELLACHDKMGDDNFYKDFIHHLKYLMIVYEQEPAVERSIDFVTEFIASFHPSKKDISEDKSEESSGDEMHPFILKFFNFLLKSHGARDRAVRMRSCQIINKLLNNLGDAQIDDELFEGIYRAMLERVKDKYPVVRVQAVTALIRLQDPSDTGCPIIAAYIFLLERDPNAQVRRTVLSAIATSKKTAPVIIGRTQDVSTVVRKHAYKVLAEKVHIRGLPIAKRVKLLKRGLCDRSSAVKEACSQGLLQSWLRMCNDSVVDLLRCLDVENSCEATELIMKNLLGDVPAKELAEKFLPLLNESLVIEEANLNSEVATYWQCVCSHLKSLGVTGEEQMERLLPDLTQFCNYMRQYVLAERAERSVEDTLQQSYISQQLLTILSLYDCSDEAGRKVLCALVDELLVSPATDATLVKGLMSQLCVLRGDDAARVQYVVELIADVRQPIASAPACRMSENEQRERDLKVAKLRVMLMERRDELEDSIKEQDFVRAAQLKEDISELEQQKEDLLDQPSIDSQETQMEKDDEATLMKALTMAKELLQKVTISTLTPAMHSLLQTLILPAVQSEDPALRQLAVECLGLCCLISKELARTHLLLFIQILQLDQEALQVAALHAVFDLILTYGLESFCATGKTDGDKRDSVEGAQRVDLGFDDTSERAVSPDAASESQLGSDGVPVDTATSIICILSELLNSENLEIRTLTAEGMAKLMLTGRVTSPKLLSHLLLLWYNPVTEDDTLLRQCLGAFLPVFAFASRANQECVAEAFLPTLQTLFDAPLSSPLAEVNDTNVAKLMVDLTCSYYLSEAAKRGVDAAADSIHDTLAVKICNQILSDPESFGTLTLCKALGYLDLNSNASSVANDLKVLAEDMLNVVSGRQCLRLLEKFSSVVSKSSQTNAEDEGDDKSDGQLTTGADCHNEEEADDRLQGMNTDAAVTIVPESPDSERATNDNNNHEDDVDDDDEGSGDDAAAADDDNDYDDDDDDDDDSDSSIHDR</sequence>
<feature type="domain" description="Nuclear condensin complex subunit 3 C-terminal" evidence="10">
    <location>
        <begin position="554"/>
        <end position="873"/>
    </location>
</feature>
<protein>
    <submittedName>
        <fullName evidence="12 13">Condensin complex subunit 3-like</fullName>
    </submittedName>
</protein>
<dbReference type="PANTHER" id="PTHR14418">
    <property type="entry name" value="CONDENSIN COMPLEX SUBUNIT 3-RELATED"/>
    <property type="match status" value="1"/>
</dbReference>
<dbReference type="SUPFAM" id="SSF48371">
    <property type="entry name" value="ARM repeat"/>
    <property type="match status" value="1"/>
</dbReference>
<evidence type="ECO:0000256" key="5">
    <source>
        <dbReference type="ARBA" id="ARBA00022776"/>
    </source>
</evidence>
<dbReference type="Pfam" id="PF12719">
    <property type="entry name" value="Cnd3"/>
    <property type="match status" value="1"/>
</dbReference>
<dbReference type="InterPro" id="IPR011989">
    <property type="entry name" value="ARM-like"/>
</dbReference>
<evidence type="ECO:0000256" key="8">
    <source>
        <dbReference type="SAM" id="Coils"/>
    </source>
</evidence>
<comment type="similarity">
    <text evidence="2">Belongs to the CND3 (condensin subunit 3) family.</text>
</comment>
<keyword evidence="5" id="KW-0498">Mitosis</keyword>
<dbReference type="Gene3D" id="1.25.10.10">
    <property type="entry name" value="Leucine-rich Repeat Variant"/>
    <property type="match status" value="1"/>
</dbReference>
<feature type="region of interest" description="Disordered" evidence="9">
    <location>
        <begin position="679"/>
        <end position="698"/>
    </location>
</feature>
<dbReference type="InterPro" id="IPR016024">
    <property type="entry name" value="ARM-type_fold"/>
</dbReference>
<evidence type="ECO:0000256" key="6">
    <source>
        <dbReference type="ARBA" id="ARBA00023067"/>
    </source>
</evidence>
<evidence type="ECO:0000313" key="13">
    <source>
        <dbReference type="RefSeq" id="XP_014662927.1"/>
    </source>
</evidence>
<accession>A0ABM1DSK6</accession>
<evidence type="ECO:0000256" key="2">
    <source>
        <dbReference type="ARBA" id="ARBA00006533"/>
    </source>
</evidence>
<gene>
    <name evidence="12 13" type="primary">LOC106805731</name>
</gene>
<feature type="compositionally biased region" description="Basic and acidic residues" evidence="9">
    <location>
        <begin position="964"/>
        <end position="976"/>
    </location>
</feature>